<protein>
    <recommendedName>
        <fullName evidence="3">RiboL-PSP-HEPN domain-containing protein</fullName>
    </recommendedName>
</protein>
<comment type="caution">
    <text evidence="1">The sequence shown here is derived from an EMBL/GenBank/DDBJ whole genome shotgun (WGS) entry which is preliminary data.</text>
</comment>
<gene>
    <name evidence="1" type="ORF">B7P33_16595</name>
</gene>
<reference evidence="1 2" key="1">
    <citation type="submission" date="2017-04" db="EMBL/GenBank/DDBJ databases">
        <title>A new member of the family Flavobacteriaceae isolated from ascidians.</title>
        <authorList>
            <person name="Chen L."/>
        </authorList>
    </citation>
    <scope>NUCLEOTIDE SEQUENCE [LARGE SCALE GENOMIC DNA]</scope>
    <source>
        <strain evidence="1 2">HQA918</strain>
    </source>
</reference>
<dbReference type="RefSeq" id="WP_097441004.1">
    <property type="nucleotide sequence ID" value="NZ_KZ300477.1"/>
</dbReference>
<dbReference type="Proteomes" id="UP000219559">
    <property type="component" value="Unassembled WGS sequence"/>
</dbReference>
<sequence>MHEFYDLINRSTKLTLESLNEKYENSIKELSYSARTNTIKNLQMIQVQKAVIAIGVFSMFESILQEKFRCKNGFSEAKKRLMAKGELELVKRFDYFIKAVNVLKHGYGRSYNSLASEWESLPFILRNTGDTYFTEGDVSEISTLIDVDDVFVINCVELIELVSKETNS</sequence>
<dbReference type="EMBL" id="NBWU01000007">
    <property type="protein sequence ID" value="PCE62894.1"/>
    <property type="molecule type" value="Genomic_DNA"/>
</dbReference>
<accession>A0A2A4G4K0</accession>
<evidence type="ECO:0000313" key="1">
    <source>
        <dbReference type="EMBL" id="PCE62894.1"/>
    </source>
</evidence>
<evidence type="ECO:0000313" key="2">
    <source>
        <dbReference type="Proteomes" id="UP000219559"/>
    </source>
</evidence>
<name>A0A2A4G4K0_9FLAO</name>
<keyword evidence="2" id="KW-1185">Reference proteome</keyword>
<dbReference type="OrthoDB" id="1354489at2"/>
<evidence type="ECO:0008006" key="3">
    <source>
        <dbReference type="Google" id="ProtNLM"/>
    </source>
</evidence>
<organism evidence="1 2">
    <name type="scientific">Sediminicola luteus</name>
    <dbReference type="NCBI Taxonomy" id="319238"/>
    <lineage>
        <taxon>Bacteria</taxon>
        <taxon>Pseudomonadati</taxon>
        <taxon>Bacteroidota</taxon>
        <taxon>Flavobacteriia</taxon>
        <taxon>Flavobacteriales</taxon>
        <taxon>Flavobacteriaceae</taxon>
        <taxon>Sediminicola</taxon>
    </lineage>
</organism>
<proteinExistence type="predicted"/>
<dbReference type="AlphaFoldDB" id="A0A2A4G4K0"/>